<evidence type="ECO:0000313" key="2">
    <source>
        <dbReference type="EMBL" id="GFQ76596.1"/>
    </source>
</evidence>
<organism evidence="2 3">
    <name type="scientific">Trichonephila clavata</name>
    <name type="common">Joro spider</name>
    <name type="synonym">Nephila clavata</name>
    <dbReference type="NCBI Taxonomy" id="2740835"/>
    <lineage>
        <taxon>Eukaryota</taxon>
        <taxon>Metazoa</taxon>
        <taxon>Ecdysozoa</taxon>
        <taxon>Arthropoda</taxon>
        <taxon>Chelicerata</taxon>
        <taxon>Arachnida</taxon>
        <taxon>Araneae</taxon>
        <taxon>Araneomorphae</taxon>
        <taxon>Entelegynae</taxon>
        <taxon>Araneoidea</taxon>
        <taxon>Nephilidae</taxon>
        <taxon>Trichonephila</taxon>
    </lineage>
</organism>
<keyword evidence="1" id="KW-0812">Transmembrane</keyword>
<evidence type="ECO:0000256" key="1">
    <source>
        <dbReference type="SAM" id="Phobius"/>
    </source>
</evidence>
<proteinExistence type="predicted"/>
<protein>
    <submittedName>
        <fullName evidence="2">Uncharacterized protein</fullName>
    </submittedName>
</protein>
<dbReference type="EMBL" id="BMAO01031628">
    <property type="protein sequence ID" value="GFQ76596.1"/>
    <property type="molecule type" value="Genomic_DNA"/>
</dbReference>
<keyword evidence="1" id="KW-0472">Membrane</keyword>
<comment type="caution">
    <text evidence="2">The sequence shown here is derived from an EMBL/GenBank/DDBJ whole genome shotgun (WGS) entry which is preliminary data.</text>
</comment>
<keyword evidence="1" id="KW-1133">Transmembrane helix</keyword>
<name>A0A8X6KKQ2_TRICU</name>
<dbReference type="Proteomes" id="UP000887116">
    <property type="component" value="Unassembled WGS sequence"/>
</dbReference>
<gene>
    <name evidence="2" type="primary">AVEN_177573_1</name>
    <name evidence="2" type="ORF">TNCT_378691</name>
</gene>
<keyword evidence="3" id="KW-1185">Reference proteome</keyword>
<sequence length="130" mass="13508">MNFYKPTSLGLFQLLIACVLVVFYTNPGDAMMNHGPMIIFKAGKGHGHGGGMGAMGLLAAGLAIKLISELGKHHHHHGGGHEGGGGYGHGMGGGAGYGHGMGGGVHSFASHDAHLPMYGYEPQEHAVWRR</sequence>
<feature type="transmembrane region" description="Helical" evidence="1">
    <location>
        <begin position="49"/>
        <end position="67"/>
    </location>
</feature>
<dbReference type="AlphaFoldDB" id="A0A8X6KKQ2"/>
<reference evidence="2" key="1">
    <citation type="submission" date="2020-07" db="EMBL/GenBank/DDBJ databases">
        <title>Multicomponent nature underlies the extraordinary mechanical properties of spider dragline silk.</title>
        <authorList>
            <person name="Kono N."/>
            <person name="Nakamura H."/>
            <person name="Mori M."/>
            <person name="Yoshida Y."/>
            <person name="Ohtoshi R."/>
            <person name="Malay A.D."/>
            <person name="Moran D.A.P."/>
            <person name="Tomita M."/>
            <person name="Numata K."/>
            <person name="Arakawa K."/>
        </authorList>
    </citation>
    <scope>NUCLEOTIDE SEQUENCE</scope>
</reference>
<accession>A0A8X6KKQ2</accession>
<dbReference type="PROSITE" id="PS51257">
    <property type="entry name" value="PROKAR_LIPOPROTEIN"/>
    <property type="match status" value="1"/>
</dbReference>
<dbReference type="OrthoDB" id="6434235at2759"/>
<evidence type="ECO:0000313" key="3">
    <source>
        <dbReference type="Proteomes" id="UP000887116"/>
    </source>
</evidence>